<dbReference type="InterPro" id="IPR003439">
    <property type="entry name" value="ABC_transporter-like_ATP-bd"/>
</dbReference>
<dbReference type="GO" id="GO:0016887">
    <property type="term" value="F:ATP hydrolysis activity"/>
    <property type="evidence" value="ECO:0007669"/>
    <property type="project" value="InterPro"/>
</dbReference>
<dbReference type="SUPFAM" id="SSF52540">
    <property type="entry name" value="P-loop containing nucleoside triphosphate hydrolases"/>
    <property type="match status" value="1"/>
</dbReference>
<protein>
    <submittedName>
        <fullName evidence="9">ABC transporter ATP-binding protein</fullName>
    </submittedName>
</protein>
<dbReference type="Proteomes" id="UP000179769">
    <property type="component" value="Unassembled WGS sequence"/>
</dbReference>
<evidence type="ECO:0000259" key="8">
    <source>
        <dbReference type="PROSITE" id="PS50893"/>
    </source>
</evidence>
<feature type="compositionally biased region" description="Polar residues" evidence="7">
    <location>
        <begin position="304"/>
        <end position="313"/>
    </location>
</feature>
<reference evidence="10" key="1">
    <citation type="submission" date="2016-07" db="EMBL/GenBank/DDBJ databases">
        <title>Frankia sp. NRRL B-16219 Genome sequencing.</title>
        <authorList>
            <person name="Ghodhbane-Gtari F."/>
            <person name="Swanson E."/>
            <person name="Gueddou A."/>
            <person name="Louati M."/>
            <person name="Nouioui I."/>
            <person name="Hezbri K."/>
            <person name="Abebe-Akele F."/>
            <person name="Simpson S."/>
            <person name="Morris K."/>
            <person name="Thomas K."/>
            <person name="Gtari M."/>
            <person name="Tisa L.S."/>
        </authorList>
    </citation>
    <scope>NUCLEOTIDE SEQUENCE [LARGE SCALE GENOMIC DNA]</scope>
    <source>
        <strain evidence="10">NRRL B-16219</strain>
    </source>
</reference>
<dbReference type="RefSeq" id="WP_071062160.1">
    <property type="nucleotide sequence ID" value="NZ_MAXA01000125.1"/>
</dbReference>
<proteinExistence type="inferred from homology"/>
<dbReference type="Pfam" id="PF00005">
    <property type="entry name" value="ABC_tran"/>
    <property type="match status" value="1"/>
</dbReference>
<evidence type="ECO:0000256" key="2">
    <source>
        <dbReference type="ARBA" id="ARBA00005417"/>
    </source>
</evidence>
<keyword evidence="10" id="KW-1185">Reference proteome</keyword>
<dbReference type="GO" id="GO:0005524">
    <property type="term" value="F:ATP binding"/>
    <property type="evidence" value="ECO:0007669"/>
    <property type="project" value="UniProtKB-KW"/>
</dbReference>
<comment type="subcellular location">
    <subcellularLocation>
        <location evidence="1">Cell membrane</location>
        <topology evidence="1">Peripheral membrane protein</topology>
    </subcellularLocation>
</comment>
<dbReference type="GO" id="GO:0005886">
    <property type="term" value="C:plasma membrane"/>
    <property type="evidence" value="ECO:0007669"/>
    <property type="project" value="UniProtKB-SubCell"/>
</dbReference>
<evidence type="ECO:0000256" key="1">
    <source>
        <dbReference type="ARBA" id="ARBA00004202"/>
    </source>
</evidence>
<dbReference type="InterPro" id="IPR050763">
    <property type="entry name" value="ABC_transporter_ATP-binding"/>
</dbReference>
<dbReference type="GO" id="GO:0046677">
    <property type="term" value="P:response to antibiotic"/>
    <property type="evidence" value="ECO:0007669"/>
    <property type="project" value="UniProtKB-KW"/>
</dbReference>
<dbReference type="InterPro" id="IPR027417">
    <property type="entry name" value="P-loop_NTPase"/>
</dbReference>
<evidence type="ECO:0000256" key="4">
    <source>
        <dbReference type="ARBA" id="ARBA00022741"/>
    </source>
</evidence>
<evidence type="ECO:0000256" key="3">
    <source>
        <dbReference type="ARBA" id="ARBA00022448"/>
    </source>
</evidence>
<evidence type="ECO:0000256" key="6">
    <source>
        <dbReference type="ARBA" id="ARBA00023251"/>
    </source>
</evidence>
<dbReference type="AlphaFoldDB" id="A0A1S1QQJ0"/>
<feature type="region of interest" description="Disordered" evidence="7">
    <location>
        <begin position="294"/>
        <end position="313"/>
    </location>
</feature>
<accession>A0A1S1QQJ0</accession>
<dbReference type="SMART" id="SM00382">
    <property type="entry name" value="AAA"/>
    <property type="match status" value="1"/>
</dbReference>
<keyword evidence="4" id="KW-0547">Nucleotide-binding</keyword>
<evidence type="ECO:0000313" key="9">
    <source>
        <dbReference type="EMBL" id="OHV35555.1"/>
    </source>
</evidence>
<dbReference type="InterPro" id="IPR017871">
    <property type="entry name" value="ABC_transporter-like_CS"/>
</dbReference>
<evidence type="ECO:0000256" key="5">
    <source>
        <dbReference type="ARBA" id="ARBA00022840"/>
    </source>
</evidence>
<gene>
    <name evidence="9" type="ORF">BBK14_15140</name>
</gene>
<evidence type="ECO:0000313" key="10">
    <source>
        <dbReference type="Proteomes" id="UP000179769"/>
    </source>
</evidence>
<comment type="similarity">
    <text evidence="2">Belongs to the ABC transporter superfamily.</text>
</comment>
<comment type="caution">
    <text evidence="9">The sequence shown here is derived from an EMBL/GenBank/DDBJ whole genome shotgun (WGS) entry which is preliminary data.</text>
</comment>
<dbReference type="PANTHER" id="PTHR42711:SF5">
    <property type="entry name" value="ABC TRANSPORTER ATP-BINDING PROTEIN NATA"/>
    <property type="match status" value="1"/>
</dbReference>
<dbReference type="InterPro" id="IPR003593">
    <property type="entry name" value="AAA+_ATPase"/>
</dbReference>
<keyword evidence="3" id="KW-0813">Transport</keyword>
<dbReference type="EMBL" id="MAXA01000125">
    <property type="protein sequence ID" value="OHV35555.1"/>
    <property type="molecule type" value="Genomic_DNA"/>
</dbReference>
<evidence type="ECO:0000256" key="7">
    <source>
        <dbReference type="SAM" id="MobiDB-lite"/>
    </source>
</evidence>
<dbReference type="OrthoDB" id="3452254at2"/>
<dbReference type="PANTHER" id="PTHR42711">
    <property type="entry name" value="ABC TRANSPORTER ATP-BINDING PROTEIN"/>
    <property type="match status" value="1"/>
</dbReference>
<feature type="domain" description="ABC transporter" evidence="8">
    <location>
        <begin position="6"/>
        <end position="231"/>
    </location>
</feature>
<organism evidence="9 10">
    <name type="scientific">Parafrankia soli</name>
    <dbReference type="NCBI Taxonomy" id="2599596"/>
    <lineage>
        <taxon>Bacteria</taxon>
        <taxon>Bacillati</taxon>
        <taxon>Actinomycetota</taxon>
        <taxon>Actinomycetes</taxon>
        <taxon>Frankiales</taxon>
        <taxon>Frankiaceae</taxon>
        <taxon>Parafrankia</taxon>
    </lineage>
</organism>
<dbReference type="CDD" id="cd03230">
    <property type="entry name" value="ABC_DR_subfamily_A"/>
    <property type="match status" value="1"/>
</dbReference>
<name>A0A1S1QQJ0_9ACTN</name>
<keyword evidence="6" id="KW-0046">Antibiotic resistance</keyword>
<dbReference type="Gene3D" id="3.40.50.300">
    <property type="entry name" value="P-loop containing nucleotide triphosphate hydrolases"/>
    <property type="match status" value="1"/>
</dbReference>
<dbReference type="PROSITE" id="PS00211">
    <property type="entry name" value="ABC_TRANSPORTER_1"/>
    <property type="match status" value="1"/>
</dbReference>
<keyword evidence="5 9" id="KW-0067">ATP-binding</keyword>
<sequence>MATPAIRAVGLGKRYGKFHALRDLDLEVAPGEVVGYLGPNGAGKTTTIRLLLGFAHPTSGRAEIFGHDCQRRKTQAHRHLAYVPGEANLWPELTGAETLYLLGRVQGRVDAAYRGELVERFSLDPSKKVRAYSKGNRQKVLLIAALMSRPDLLVLDEPTSGLDPLMEQAFRLSVAEARDAGQSVFLSSHILSEVEALCDRVGILREGRLVEMGTLRQMRHLAELAVELTFDRPPPDLARVPGVTRVVVDGHRALLGVRGPIQPLLDALSGTNVQEFLSREPSLEELFLAHYGPDEVERDEGSPEQLTRQRALA</sequence>
<dbReference type="PROSITE" id="PS50893">
    <property type="entry name" value="ABC_TRANSPORTER_2"/>
    <property type="match status" value="1"/>
</dbReference>